<evidence type="ECO:0000313" key="1">
    <source>
        <dbReference type="EMBL" id="MCE7006678.1"/>
    </source>
</evidence>
<dbReference type="SUPFAM" id="SSF160631">
    <property type="entry name" value="SMI1/KNR4-like"/>
    <property type="match status" value="1"/>
</dbReference>
<dbReference type="Proteomes" id="UP001521150">
    <property type="component" value="Unassembled WGS sequence"/>
</dbReference>
<gene>
    <name evidence="1" type="ORF">LWC34_28185</name>
</gene>
<sequence length="174" mass="19858">MSIDELVSVVAPPAQRTTGEIAWHAVESQLNSALPLDYKQLVSRYGPGYFSKFIHIYQPSNDLSAIDLVTQAGESLWALKYLRDDGESMPYRLDDPAELLSFGRTDNGDVMFWHRIDPDTPDTWPVLVKEPRGEEWSRFEVGVCEFLADVLTRRVTVSVFPERFPSMDPVFEPY</sequence>
<dbReference type="Gene3D" id="3.40.1580.10">
    <property type="entry name" value="SMI1/KNR4-like"/>
    <property type="match status" value="1"/>
</dbReference>
<proteinExistence type="predicted"/>
<accession>A0ABS8ZJN2</accession>
<organism evidence="1 2">
    <name type="scientific">Kibdelosporangium philippinense</name>
    <dbReference type="NCBI Taxonomy" id="211113"/>
    <lineage>
        <taxon>Bacteria</taxon>
        <taxon>Bacillati</taxon>
        <taxon>Actinomycetota</taxon>
        <taxon>Actinomycetes</taxon>
        <taxon>Pseudonocardiales</taxon>
        <taxon>Pseudonocardiaceae</taxon>
        <taxon>Kibdelosporangium</taxon>
    </lineage>
</organism>
<reference evidence="1 2" key="1">
    <citation type="submission" date="2021-12" db="EMBL/GenBank/DDBJ databases">
        <title>Genome sequence of Kibdelosporangium philippinense ATCC 49844.</title>
        <authorList>
            <person name="Fedorov E.A."/>
            <person name="Omeragic M."/>
            <person name="Shalygina K.F."/>
            <person name="Maclea K.S."/>
        </authorList>
    </citation>
    <scope>NUCLEOTIDE SEQUENCE [LARGE SCALE GENOMIC DNA]</scope>
    <source>
        <strain evidence="1 2">ATCC 49844</strain>
    </source>
</reference>
<evidence type="ECO:0000313" key="2">
    <source>
        <dbReference type="Proteomes" id="UP001521150"/>
    </source>
</evidence>
<dbReference type="RefSeq" id="WP_233728127.1">
    <property type="nucleotide sequence ID" value="NZ_JAJVCN010000002.1"/>
</dbReference>
<dbReference type="Pfam" id="PF14568">
    <property type="entry name" value="SUKH_6"/>
    <property type="match status" value="1"/>
</dbReference>
<dbReference type="EMBL" id="JAJVCN010000002">
    <property type="protein sequence ID" value="MCE7006678.1"/>
    <property type="molecule type" value="Genomic_DNA"/>
</dbReference>
<protein>
    <submittedName>
        <fullName evidence="1">SMI1/KNR4 family protein</fullName>
    </submittedName>
</protein>
<comment type="caution">
    <text evidence="1">The sequence shown here is derived from an EMBL/GenBank/DDBJ whole genome shotgun (WGS) entry which is preliminary data.</text>
</comment>
<keyword evidence="2" id="KW-1185">Reference proteome</keyword>
<dbReference type="InterPro" id="IPR037883">
    <property type="entry name" value="Knr4/Smi1-like_sf"/>
</dbReference>
<name>A0ABS8ZJN2_9PSEU</name>